<organism evidence="8 9">
    <name type="scientific">Pseudomonas fluorescens</name>
    <dbReference type="NCBI Taxonomy" id="294"/>
    <lineage>
        <taxon>Bacteria</taxon>
        <taxon>Pseudomonadati</taxon>
        <taxon>Pseudomonadota</taxon>
        <taxon>Gammaproteobacteria</taxon>
        <taxon>Pseudomonadales</taxon>
        <taxon>Pseudomonadaceae</taxon>
        <taxon>Pseudomonas</taxon>
    </lineage>
</organism>
<dbReference type="Pfam" id="PF12833">
    <property type="entry name" value="HTH_18"/>
    <property type="match status" value="1"/>
</dbReference>
<dbReference type="SUPFAM" id="SSF46689">
    <property type="entry name" value="Homeodomain-like"/>
    <property type="match status" value="1"/>
</dbReference>
<name>A0A5E7EG55_PSEFL</name>
<dbReference type="InterPro" id="IPR020449">
    <property type="entry name" value="Tscrpt_reg_AraC-type_HTH"/>
</dbReference>
<protein>
    <submittedName>
        <fullName evidence="8">Transcriptional activator FeaR</fullName>
    </submittedName>
</protein>
<dbReference type="EMBL" id="CABVHP010000016">
    <property type="protein sequence ID" value="VVO25582.1"/>
    <property type="molecule type" value="Genomic_DNA"/>
</dbReference>
<reference evidence="8 9" key="1">
    <citation type="submission" date="2019-09" db="EMBL/GenBank/DDBJ databases">
        <authorList>
            <person name="Chandra G."/>
            <person name="Truman W A."/>
        </authorList>
    </citation>
    <scope>NUCLEOTIDE SEQUENCE [LARGE SCALE GENOMIC DNA]</scope>
    <source>
        <strain evidence="8">PS704</strain>
    </source>
</reference>
<feature type="domain" description="HTH araC/xylS-type" evidence="7">
    <location>
        <begin position="201"/>
        <end position="302"/>
    </location>
</feature>
<evidence type="ECO:0000256" key="5">
    <source>
        <dbReference type="ARBA" id="ARBA00023163"/>
    </source>
</evidence>
<dbReference type="InterPro" id="IPR035418">
    <property type="entry name" value="AraC-bd_2"/>
</dbReference>
<dbReference type="GO" id="GO:0005737">
    <property type="term" value="C:cytoplasm"/>
    <property type="evidence" value="ECO:0007669"/>
    <property type="project" value="UniProtKB-SubCell"/>
</dbReference>
<keyword evidence="3" id="KW-0238">DNA-binding</keyword>
<evidence type="ECO:0000256" key="3">
    <source>
        <dbReference type="ARBA" id="ARBA00023125"/>
    </source>
</evidence>
<dbReference type="SMART" id="SM00342">
    <property type="entry name" value="HTH_ARAC"/>
    <property type="match status" value="1"/>
</dbReference>
<sequence>MIEHAATDLHHWNLNVEEVCGRFATRYAHSQSLFIGEIERRNLGGTEVAHIRSNAGSISRRKGSTDRADDRFCFLVLQQQGAMEILLESHTLQLQEGELALLDSARAIEMLPRGLFRHVSIHLPRHKLDALRGQACRYGKLSTVGMSGQLLRTMVRQVASGELDHWANAEEGGALENALISLLQPMMQYDLRNVPVDSLRLQAERLIREQLGSAQLSPASIAEQMRMSVRQLYRLFESDNESVCRYIQRKRLEQAALSLLEPALAHRSITDIAFAWGYQDAAHFSRVFRSLHACSPREYRQRKALDETGQRDVTASIGTV</sequence>
<evidence type="ECO:0000256" key="4">
    <source>
        <dbReference type="ARBA" id="ARBA00023159"/>
    </source>
</evidence>
<dbReference type="Gene3D" id="1.10.10.60">
    <property type="entry name" value="Homeodomain-like"/>
    <property type="match status" value="1"/>
</dbReference>
<evidence type="ECO:0000313" key="8">
    <source>
        <dbReference type="EMBL" id="VVO25582.1"/>
    </source>
</evidence>
<dbReference type="GO" id="GO:0009893">
    <property type="term" value="P:positive regulation of metabolic process"/>
    <property type="evidence" value="ECO:0007669"/>
    <property type="project" value="UniProtKB-ARBA"/>
</dbReference>
<dbReference type="PANTHER" id="PTHR46796">
    <property type="entry name" value="HTH-TYPE TRANSCRIPTIONAL ACTIVATOR RHAS-RELATED"/>
    <property type="match status" value="1"/>
</dbReference>
<evidence type="ECO:0000259" key="7">
    <source>
        <dbReference type="PROSITE" id="PS01124"/>
    </source>
</evidence>
<dbReference type="Proteomes" id="UP000326557">
    <property type="component" value="Unassembled WGS sequence"/>
</dbReference>
<comment type="function">
    <text evidence="6">Regulatory protein of the TOL plasmid xyl operons. XylS activates the xylXYZLTEGFJQKIH operon required for the degradation of toluene, m-xylene and p-xylene.</text>
</comment>
<dbReference type="GO" id="GO:0043565">
    <property type="term" value="F:sequence-specific DNA binding"/>
    <property type="evidence" value="ECO:0007669"/>
    <property type="project" value="InterPro"/>
</dbReference>
<accession>A0A5E7EG55</accession>
<dbReference type="GO" id="GO:0003700">
    <property type="term" value="F:DNA-binding transcription factor activity"/>
    <property type="evidence" value="ECO:0007669"/>
    <property type="project" value="InterPro"/>
</dbReference>
<dbReference type="InterPro" id="IPR050204">
    <property type="entry name" value="AraC_XylS_family_regulators"/>
</dbReference>
<evidence type="ECO:0000313" key="9">
    <source>
        <dbReference type="Proteomes" id="UP000326557"/>
    </source>
</evidence>
<dbReference type="AlphaFoldDB" id="A0A5E7EG55"/>
<dbReference type="InterPro" id="IPR018062">
    <property type="entry name" value="HTH_AraC-typ_CS"/>
</dbReference>
<keyword evidence="2" id="KW-0805">Transcription regulation</keyword>
<dbReference type="PROSITE" id="PS01124">
    <property type="entry name" value="HTH_ARAC_FAMILY_2"/>
    <property type="match status" value="1"/>
</dbReference>
<dbReference type="NCBIfam" id="NF007243">
    <property type="entry name" value="PRK09685.1"/>
    <property type="match status" value="1"/>
</dbReference>
<evidence type="ECO:0000256" key="6">
    <source>
        <dbReference type="ARBA" id="ARBA00037345"/>
    </source>
</evidence>
<keyword evidence="5" id="KW-0804">Transcription</keyword>
<comment type="subcellular location">
    <subcellularLocation>
        <location evidence="1">Cytoplasm</location>
    </subcellularLocation>
</comment>
<dbReference type="PRINTS" id="PR00032">
    <property type="entry name" value="HTHARAC"/>
</dbReference>
<evidence type="ECO:0000256" key="2">
    <source>
        <dbReference type="ARBA" id="ARBA00023015"/>
    </source>
</evidence>
<dbReference type="Pfam" id="PF14525">
    <property type="entry name" value="AraC_binding_2"/>
    <property type="match status" value="1"/>
</dbReference>
<dbReference type="InterPro" id="IPR009057">
    <property type="entry name" value="Homeodomain-like_sf"/>
</dbReference>
<dbReference type="OrthoDB" id="2547276at2"/>
<dbReference type="PANTHER" id="PTHR46796:SF6">
    <property type="entry name" value="ARAC SUBFAMILY"/>
    <property type="match status" value="1"/>
</dbReference>
<dbReference type="PROSITE" id="PS00041">
    <property type="entry name" value="HTH_ARAC_FAMILY_1"/>
    <property type="match status" value="1"/>
</dbReference>
<dbReference type="RefSeq" id="WP_150639512.1">
    <property type="nucleotide sequence ID" value="NZ_CABVHP010000016.1"/>
</dbReference>
<proteinExistence type="predicted"/>
<dbReference type="InterPro" id="IPR018060">
    <property type="entry name" value="HTH_AraC"/>
</dbReference>
<evidence type="ECO:0000256" key="1">
    <source>
        <dbReference type="ARBA" id="ARBA00004496"/>
    </source>
</evidence>
<gene>
    <name evidence="8" type="primary">feaR</name>
    <name evidence="8" type="ORF">PS704_04578</name>
</gene>
<keyword evidence="4" id="KW-0010">Activator</keyword>